<dbReference type="EMBL" id="JAAAMJ010000003">
    <property type="protein sequence ID" value="NDV86588.1"/>
    <property type="molecule type" value="Genomic_DNA"/>
</dbReference>
<organism evidence="2 3">
    <name type="scientific">Aurantimonas aggregata</name>
    <dbReference type="NCBI Taxonomy" id="2047720"/>
    <lineage>
        <taxon>Bacteria</taxon>
        <taxon>Pseudomonadati</taxon>
        <taxon>Pseudomonadota</taxon>
        <taxon>Alphaproteobacteria</taxon>
        <taxon>Hyphomicrobiales</taxon>
        <taxon>Aurantimonadaceae</taxon>
        <taxon>Aurantimonas</taxon>
    </lineage>
</organism>
<feature type="domain" description="CHAT" evidence="1">
    <location>
        <begin position="401"/>
        <end position="561"/>
    </location>
</feature>
<accession>A0A6L9MG34</accession>
<sequence>MDASHPRRLLRGRYRPVVATISDGQTALIRFEIENGSPSRKKGALQDLTKLYRVGQQLNSEAGNAFERIICGSLLRENDRKVVRWGLNALARFGTRQGSGSYVGLAMRKFEEDPEIVGAAVAALSRLYDGQLDMVADFPSIDPAIRVLASMQTTDPHKIDMTGLSIDIDKSDKEVLKLALLTVGLNRDIKNLLHPRHRNGEIVRQLCQHDDRIVRQYAVWSVMENRWLTLGDLGISFEAIEGQPVNVQAKLYQLAAERHPDARFRTRIIHQGTYSDHAEARIGLAKGISNSFYDGLEEVTLGWYDSDEDDEVKALVAEHFAKFSEDCRPYADKVMAIVEANPKLLDRLMVRVEGKELYGKLQDKDLKSGMKDMFGTSPDLETMFRQAADLSKKVETMKVLFLAANPLDQQTLKPDREANDLKAQLAAVRDAKVKVDVEHAWAIRVEQLQAEVLNFQPDVVHFSGHGDVGLLVFEDAAGNTTEVSGESIARLIELVGSVRCVVLNACFSDSISKLIASHVEAVIGCDDTIDDEAAIMFTRAFYRALSHGVTFEQAYNLARNELDLHGEKGESEKYKLLFSPPLN</sequence>
<dbReference type="Proteomes" id="UP000476332">
    <property type="component" value="Unassembled WGS sequence"/>
</dbReference>
<evidence type="ECO:0000313" key="2">
    <source>
        <dbReference type="EMBL" id="NDV86588.1"/>
    </source>
</evidence>
<keyword evidence="3" id="KW-1185">Reference proteome</keyword>
<evidence type="ECO:0000259" key="1">
    <source>
        <dbReference type="Pfam" id="PF12770"/>
    </source>
</evidence>
<reference evidence="2 3" key="1">
    <citation type="submission" date="2020-01" db="EMBL/GenBank/DDBJ databases">
        <title>Genomes of bacteria type strains.</title>
        <authorList>
            <person name="Chen J."/>
            <person name="Zhu S."/>
            <person name="Chen J."/>
        </authorList>
    </citation>
    <scope>NUCLEOTIDE SEQUENCE [LARGE SCALE GENOMIC DNA]</scope>
    <source>
        <strain evidence="2 3">KCTC 52919</strain>
    </source>
</reference>
<dbReference type="InterPro" id="IPR016024">
    <property type="entry name" value="ARM-type_fold"/>
</dbReference>
<protein>
    <submittedName>
        <fullName evidence="2">CHAT domain-containing protein</fullName>
    </submittedName>
</protein>
<comment type="caution">
    <text evidence="2">The sequence shown here is derived from an EMBL/GenBank/DDBJ whole genome shotgun (WGS) entry which is preliminary data.</text>
</comment>
<evidence type="ECO:0000313" key="3">
    <source>
        <dbReference type="Proteomes" id="UP000476332"/>
    </source>
</evidence>
<gene>
    <name evidence="2" type="ORF">GTW51_07730</name>
</gene>
<dbReference type="Pfam" id="PF12770">
    <property type="entry name" value="CHAT"/>
    <property type="match status" value="1"/>
</dbReference>
<proteinExistence type="predicted"/>
<dbReference type="InterPro" id="IPR024983">
    <property type="entry name" value="CHAT_dom"/>
</dbReference>
<name>A0A6L9MG34_9HYPH</name>
<dbReference type="AlphaFoldDB" id="A0A6L9MG34"/>
<dbReference type="SUPFAM" id="SSF48371">
    <property type="entry name" value="ARM repeat"/>
    <property type="match status" value="1"/>
</dbReference>